<dbReference type="Proteomes" id="UP000292424">
    <property type="component" value="Chromosome"/>
</dbReference>
<dbReference type="AlphaFoldDB" id="A0A5P2G907"/>
<dbReference type="KEGG" id="arac:E0W69_013875"/>
<evidence type="ECO:0000313" key="2">
    <source>
        <dbReference type="Proteomes" id="UP000292424"/>
    </source>
</evidence>
<proteinExistence type="predicted"/>
<reference evidence="1 2" key="1">
    <citation type="submission" date="2019-09" db="EMBL/GenBank/DDBJ databases">
        <title>Complete genome sequence of Arachidicoccus sp. B3-10 isolated from apple orchard soil.</title>
        <authorList>
            <person name="Kim H.S."/>
            <person name="Han K.-I."/>
            <person name="Suh M.K."/>
            <person name="Lee K.C."/>
            <person name="Eom M.K."/>
            <person name="Kim J.-S."/>
            <person name="Kang S.W."/>
            <person name="Sin Y."/>
            <person name="Lee J.-S."/>
        </authorList>
    </citation>
    <scope>NUCLEOTIDE SEQUENCE [LARGE SCALE GENOMIC DNA]</scope>
    <source>
        <strain evidence="1 2">B3-10</strain>
    </source>
</reference>
<accession>A0A5P2G907</accession>
<organism evidence="1 2">
    <name type="scientific">Rhizosphaericola mali</name>
    <dbReference type="NCBI Taxonomy" id="2545455"/>
    <lineage>
        <taxon>Bacteria</taxon>
        <taxon>Pseudomonadati</taxon>
        <taxon>Bacteroidota</taxon>
        <taxon>Chitinophagia</taxon>
        <taxon>Chitinophagales</taxon>
        <taxon>Chitinophagaceae</taxon>
        <taxon>Rhizosphaericola</taxon>
    </lineage>
</organism>
<name>A0A5P2G907_9BACT</name>
<gene>
    <name evidence="1" type="ORF">E0W69_013875</name>
</gene>
<dbReference type="OrthoDB" id="1445207at2"/>
<sequence>MKTKILVTLIILTFCISCGYLFQLKPNKKITHRIEYSFQQTKQPVDLTTLDLGIQWDKFLILQPYSQPKDIAKKLPQLDLQNIYQSDIMYSDNHFELVFIKNNKSIATCNLSRNIKISPKGQLNLFETN</sequence>
<dbReference type="RefSeq" id="WP_131330637.1">
    <property type="nucleotide sequence ID" value="NZ_CP044016.1"/>
</dbReference>
<protein>
    <submittedName>
        <fullName evidence="1">Uncharacterized protein</fullName>
    </submittedName>
</protein>
<dbReference type="EMBL" id="CP044016">
    <property type="protein sequence ID" value="QES89703.1"/>
    <property type="molecule type" value="Genomic_DNA"/>
</dbReference>
<keyword evidence="2" id="KW-1185">Reference proteome</keyword>
<evidence type="ECO:0000313" key="1">
    <source>
        <dbReference type="EMBL" id="QES89703.1"/>
    </source>
</evidence>